<dbReference type="InterPro" id="IPR000524">
    <property type="entry name" value="Tscrpt_reg_HTH_GntR"/>
</dbReference>
<feature type="domain" description="HTH gntR-type" evidence="4">
    <location>
        <begin position="151"/>
        <end position="221"/>
    </location>
</feature>
<evidence type="ECO:0000256" key="3">
    <source>
        <dbReference type="ARBA" id="ARBA00023163"/>
    </source>
</evidence>
<evidence type="ECO:0000256" key="1">
    <source>
        <dbReference type="ARBA" id="ARBA00023015"/>
    </source>
</evidence>
<dbReference type="PROSITE" id="PS50949">
    <property type="entry name" value="HTH_GNTR"/>
    <property type="match status" value="2"/>
</dbReference>
<keyword evidence="2 5" id="KW-0238">DNA-binding</keyword>
<dbReference type="InterPro" id="IPR008920">
    <property type="entry name" value="TF_FadR/GntR_C"/>
</dbReference>
<dbReference type="RefSeq" id="WP_144907336.1">
    <property type="nucleotide sequence ID" value="NZ_JACHOA010000008.1"/>
</dbReference>
<dbReference type="EMBL" id="JACHOA010000008">
    <property type="protein sequence ID" value="MBB4615420.1"/>
    <property type="molecule type" value="Genomic_DNA"/>
</dbReference>
<dbReference type="InterPro" id="IPR011711">
    <property type="entry name" value="GntR_C"/>
</dbReference>
<evidence type="ECO:0000313" key="5">
    <source>
        <dbReference type="EMBL" id="MBB4615420.1"/>
    </source>
</evidence>
<proteinExistence type="predicted"/>
<keyword evidence="3" id="KW-0804">Transcription</keyword>
<keyword evidence="1" id="KW-0805">Transcription regulation</keyword>
<dbReference type="PANTHER" id="PTHR43537:SF44">
    <property type="entry name" value="GNTR FAMILY REGULATORY PROTEIN"/>
    <property type="match status" value="1"/>
</dbReference>
<dbReference type="SUPFAM" id="SSF46785">
    <property type="entry name" value="Winged helix' DNA-binding domain"/>
    <property type="match status" value="2"/>
</dbReference>
<dbReference type="SMART" id="SM00895">
    <property type="entry name" value="FCD"/>
    <property type="match status" value="1"/>
</dbReference>
<protein>
    <submittedName>
        <fullName evidence="5">DNA-binding FadR family transcriptional regulator</fullName>
    </submittedName>
</protein>
<dbReference type="SMART" id="SM00345">
    <property type="entry name" value="HTH_GNTR"/>
    <property type="match status" value="2"/>
</dbReference>
<feature type="domain" description="HTH gntR-type" evidence="4">
    <location>
        <begin position="16"/>
        <end position="85"/>
    </location>
</feature>
<dbReference type="Gene3D" id="1.20.120.530">
    <property type="entry name" value="GntR ligand-binding domain-like"/>
    <property type="match status" value="1"/>
</dbReference>
<organism evidence="5 6">
    <name type="scientific">Novosphingobium taihuense</name>
    <dbReference type="NCBI Taxonomy" id="260085"/>
    <lineage>
        <taxon>Bacteria</taxon>
        <taxon>Pseudomonadati</taxon>
        <taxon>Pseudomonadota</taxon>
        <taxon>Alphaproteobacteria</taxon>
        <taxon>Sphingomonadales</taxon>
        <taxon>Sphingomonadaceae</taxon>
        <taxon>Novosphingobium</taxon>
    </lineage>
</organism>
<evidence type="ECO:0000259" key="4">
    <source>
        <dbReference type="PROSITE" id="PS50949"/>
    </source>
</evidence>
<comment type="caution">
    <text evidence="5">The sequence shown here is derived from an EMBL/GenBank/DDBJ whole genome shotgun (WGS) entry which is preliminary data.</text>
</comment>
<dbReference type="OrthoDB" id="7503968at2"/>
<dbReference type="PANTHER" id="PTHR43537">
    <property type="entry name" value="TRANSCRIPTIONAL REGULATOR, GNTR FAMILY"/>
    <property type="match status" value="1"/>
</dbReference>
<dbReference type="GO" id="GO:0003700">
    <property type="term" value="F:DNA-binding transcription factor activity"/>
    <property type="evidence" value="ECO:0007669"/>
    <property type="project" value="InterPro"/>
</dbReference>
<sequence length="376" mass="41110">MAAVSLPLAGAKRRRRKLGEIVAERIVADIVRRGWPEGEMLGTEADFMDRYRVSRATFREAMRQIEGLGAAAMRRGAGGGLVVKAPPRDGIVASLRTWLSMAQVSSNALVDVAEVLRRAQRVDLHAAPNQAIALFLAAVEPAGGNKQEPARKLSECVAQRIIKDIDTAGAAPGINLGSEDELRIKYGVSRAVLREALRSLELHDLVRVKTGARGGVLVHAIDPGYTIEIASTWLHYARLPVTHLWEAHSCLAEAAFNRFASHASQADIADLERAFTRLADASASHYLVAANAFHEIIAERCGNSAIALFVRILLKFGPEVVPQPDPAFLPRIKNAHALLLAEIKGGRPETATATFYELFQHARRWLEGIERQQGRR</sequence>
<keyword evidence="6" id="KW-1185">Reference proteome</keyword>
<dbReference type="AlphaFoldDB" id="A0A7W7AFR1"/>
<dbReference type="GO" id="GO:0003677">
    <property type="term" value="F:DNA binding"/>
    <property type="evidence" value="ECO:0007669"/>
    <property type="project" value="UniProtKB-KW"/>
</dbReference>
<dbReference type="InterPro" id="IPR036390">
    <property type="entry name" value="WH_DNA-bd_sf"/>
</dbReference>
<dbReference type="Gene3D" id="1.10.10.10">
    <property type="entry name" value="Winged helix-like DNA-binding domain superfamily/Winged helix DNA-binding domain"/>
    <property type="match status" value="2"/>
</dbReference>
<dbReference type="Proteomes" id="UP000538566">
    <property type="component" value="Unassembled WGS sequence"/>
</dbReference>
<dbReference type="Pfam" id="PF00392">
    <property type="entry name" value="GntR"/>
    <property type="match status" value="2"/>
</dbReference>
<gene>
    <name evidence="5" type="ORF">GGR37_003716</name>
</gene>
<evidence type="ECO:0000313" key="6">
    <source>
        <dbReference type="Proteomes" id="UP000538566"/>
    </source>
</evidence>
<name>A0A7W7AFR1_9SPHN</name>
<dbReference type="SUPFAM" id="SSF48008">
    <property type="entry name" value="GntR ligand-binding domain-like"/>
    <property type="match status" value="1"/>
</dbReference>
<accession>A0A7W7AFR1</accession>
<dbReference type="Pfam" id="PF07729">
    <property type="entry name" value="FCD"/>
    <property type="match status" value="1"/>
</dbReference>
<dbReference type="InterPro" id="IPR036388">
    <property type="entry name" value="WH-like_DNA-bd_sf"/>
</dbReference>
<reference evidence="5 6" key="1">
    <citation type="submission" date="2020-08" db="EMBL/GenBank/DDBJ databases">
        <title>Genomic Encyclopedia of Type Strains, Phase IV (KMG-IV): sequencing the most valuable type-strain genomes for metagenomic binning, comparative biology and taxonomic classification.</title>
        <authorList>
            <person name="Goeker M."/>
        </authorList>
    </citation>
    <scope>NUCLEOTIDE SEQUENCE [LARGE SCALE GENOMIC DNA]</scope>
    <source>
        <strain evidence="5 6">DSM 17507</strain>
    </source>
</reference>
<evidence type="ECO:0000256" key="2">
    <source>
        <dbReference type="ARBA" id="ARBA00023125"/>
    </source>
</evidence>